<feature type="region of interest" description="Disordered" evidence="1">
    <location>
        <begin position="1"/>
        <end position="20"/>
    </location>
</feature>
<reference evidence="2" key="1">
    <citation type="submission" date="2021-01" db="EMBL/GenBank/DDBJ databases">
        <title>Whole genome shotgun sequence of Demequina activiva NBRC 110675.</title>
        <authorList>
            <person name="Komaki H."/>
            <person name="Tamura T."/>
        </authorList>
    </citation>
    <scope>NUCLEOTIDE SEQUENCE</scope>
    <source>
        <strain evidence="2">NBRC 110675</strain>
    </source>
</reference>
<dbReference type="Proteomes" id="UP000652354">
    <property type="component" value="Unassembled WGS sequence"/>
</dbReference>
<dbReference type="RefSeq" id="WP_203652994.1">
    <property type="nucleotide sequence ID" value="NZ_BONR01000001.1"/>
</dbReference>
<dbReference type="InterPro" id="IPR006311">
    <property type="entry name" value="TAT_signal"/>
</dbReference>
<dbReference type="PROSITE" id="PS51318">
    <property type="entry name" value="TAT"/>
    <property type="match status" value="1"/>
</dbReference>
<gene>
    <name evidence="2" type="ORF">Dac01nite_02920</name>
</gene>
<accession>A0A919Q465</accession>
<evidence type="ECO:0000313" key="3">
    <source>
        <dbReference type="Proteomes" id="UP000652354"/>
    </source>
</evidence>
<sequence length="209" mass="22347">MTHTLDERLDSSAPATTAPTADRAEALRHLISATGPRRRTRLRAGAAVAGGLALLGVGSVAAADAWGWTSWWADDAVSEVTYTLPSGAVCEGILGNFRGAAEEVQAAEEFMAQPDLLDRVDVETHYADARAANYVAILDDGIEVDAGPGTPYWSADDRYAQAVGLATSDALHDHLRDVGVLERLSYEAESRCPGLVPAELRSREIRSDW</sequence>
<dbReference type="EMBL" id="BONR01000001">
    <property type="protein sequence ID" value="GIG53540.1"/>
    <property type="molecule type" value="Genomic_DNA"/>
</dbReference>
<evidence type="ECO:0000313" key="2">
    <source>
        <dbReference type="EMBL" id="GIG53540.1"/>
    </source>
</evidence>
<keyword evidence="3" id="KW-1185">Reference proteome</keyword>
<dbReference type="AlphaFoldDB" id="A0A919Q465"/>
<organism evidence="2 3">
    <name type="scientific">Demequina activiva</name>
    <dbReference type="NCBI Taxonomy" id="1582364"/>
    <lineage>
        <taxon>Bacteria</taxon>
        <taxon>Bacillati</taxon>
        <taxon>Actinomycetota</taxon>
        <taxon>Actinomycetes</taxon>
        <taxon>Micrococcales</taxon>
        <taxon>Demequinaceae</taxon>
        <taxon>Demequina</taxon>
    </lineage>
</organism>
<name>A0A919Q465_9MICO</name>
<proteinExistence type="predicted"/>
<comment type="caution">
    <text evidence="2">The sequence shown here is derived from an EMBL/GenBank/DDBJ whole genome shotgun (WGS) entry which is preliminary data.</text>
</comment>
<feature type="compositionally biased region" description="Basic and acidic residues" evidence="1">
    <location>
        <begin position="1"/>
        <end position="10"/>
    </location>
</feature>
<evidence type="ECO:0000256" key="1">
    <source>
        <dbReference type="SAM" id="MobiDB-lite"/>
    </source>
</evidence>
<protein>
    <submittedName>
        <fullName evidence="2">Uncharacterized protein</fullName>
    </submittedName>
</protein>